<dbReference type="GO" id="GO:0004349">
    <property type="term" value="F:glutamate 5-kinase activity"/>
    <property type="evidence" value="ECO:0007669"/>
    <property type="project" value="UniProtKB-EC"/>
</dbReference>
<evidence type="ECO:0000259" key="5">
    <source>
        <dbReference type="Pfam" id="PF00696"/>
    </source>
</evidence>
<dbReference type="Pfam" id="PF00696">
    <property type="entry name" value="AA_kinase"/>
    <property type="match status" value="1"/>
</dbReference>
<dbReference type="InterPro" id="IPR036393">
    <property type="entry name" value="AceGlu_kinase-like_sf"/>
</dbReference>
<keyword evidence="4" id="KW-0067">ATP-binding</keyword>
<dbReference type="PANTHER" id="PTHR43654">
    <property type="entry name" value="GLUTAMATE 5-KINASE"/>
    <property type="match status" value="1"/>
</dbReference>
<accession>A0A645JM96</accession>
<protein>
    <submittedName>
        <fullName evidence="6">Glutamate 5-kinase</fullName>
        <ecNumber evidence="6">2.7.2.11</ecNumber>
    </submittedName>
</protein>
<organism evidence="6">
    <name type="scientific">bioreactor metagenome</name>
    <dbReference type="NCBI Taxonomy" id="1076179"/>
    <lineage>
        <taxon>unclassified sequences</taxon>
        <taxon>metagenomes</taxon>
        <taxon>ecological metagenomes</taxon>
    </lineage>
</organism>
<evidence type="ECO:0000256" key="4">
    <source>
        <dbReference type="ARBA" id="ARBA00022840"/>
    </source>
</evidence>
<dbReference type="EC" id="2.7.2.11" evidence="6"/>
<dbReference type="Gene3D" id="3.40.1160.10">
    <property type="entry name" value="Acetylglutamate kinase-like"/>
    <property type="match status" value="1"/>
</dbReference>
<dbReference type="GO" id="GO:0005524">
    <property type="term" value="F:ATP binding"/>
    <property type="evidence" value="ECO:0007669"/>
    <property type="project" value="UniProtKB-KW"/>
</dbReference>
<keyword evidence="2" id="KW-0547">Nucleotide-binding</keyword>
<dbReference type="InterPro" id="IPR001048">
    <property type="entry name" value="Asp/Glu/Uridylate_kinase"/>
</dbReference>
<keyword evidence="1 6" id="KW-0808">Transferase</keyword>
<keyword evidence="3 6" id="KW-0418">Kinase</keyword>
<dbReference type="PROSITE" id="PS00902">
    <property type="entry name" value="GLUTAMATE_5_KINASE"/>
    <property type="match status" value="1"/>
</dbReference>
<comment type="caution">
    <text evidence="6">The sequence shown here is derived from an EMBL/GenBank/DDBJ whole genome shotgun (WGS) entry which is preliminary data.</text>
</comment>
<dbReference type="InterPro" id="IPR019797">
    <property type="entry name" value="Glutamate_5-kinase_CS"/>
</dbReference>
<dbReference type="EMBL" id="VSSQ01145287">
    <property type="protein sequence ID" value="MPN64422.1"/>
    <property type="molecule type" value="Genomic_DNA"/>
</dbReference>
<evidence type="ECO:0000256" key="3">
    <source>
        <dbReference type="ARBA" id="ARBA00022777"/>
    </source>
</evidence>
<dbReference type="SUPFAM" id="SSF53633">
    <property type="entry name" value="Carbamate kinase-like"/>
    <property type="match status" value="1"/>
</dbReference>
<feature type="domain" description="Aspartate/glutamate/uridylate kinase" evidence="5">
    <location>
        <begin position="2"/>
        <end position="80"/>
    </location>
</feature>
<dbReference type="PANTHER" id="PTHR43654:SF1">
    <property type="entry name" value="ISOPENTENYL PHOSPHATE KINASE"/>
    <property type="match status" value="1"/>
</dbReference>
<evidence type="ECO:0000256" key="2">
    <source>
        <dbReference type="ARBA" id="ARBA00022741"/>
    </source>
</evidence>
<name>A0A645JM96_9ZZZZ</name>
<dbReference type="AlphaFoldDB" id="A0A645JM96"/>
<dbReference type="GO" id="GO:0005829">
    <property type="term" value="C:cytosol"/>
    <property type="evidence" value="ECO:0007669"/>
    <property type="project" value="TreeGrafter"/>
</dbReference>
<evidence type="ECO:0000256" key="1">
    <source>
        <dbReference type="ARBA" id="ARBA00022679"/>
    </source>
</evidence>
<gene>
    <name evidence="6" type="primary">proB_43</name>
    <name evidence="6" type="ORF">SDC9_212194</name>
</gene>
<reference evidence="6" key="1">
    <citation type="submission" date="2019-08" db="EMBL/GenBank/DDBJ databases">
        <authorList>
            <person name="Kucharzyk K."/>
            <person name="Murdoch R.W."/>
            <person name="Higgins S."/>
            <person name="Loffler F."/>
        </authorList>
    </citation>
    <scope>NUCLEOTIDE SEQUENCE</scope>
</reference>
<sequence>MARLCRADLLILLSDIDGLYDADPHKSQTAKLISRVTEVTAELRAMGGGSATWRGTGGMATKLNAAEIAMTAGVEMVITNGERMEDLYRIVDGEDVGTRFLSASRARPL</sequence>
<evidence type="ECO:0000313" key="6">
    <source>
        <dbReference type="EMBL" id="MPN64422.1"/>
    </source>
</evidence>
<proteinExistence type="predicted"/>